<evidence type="ECO:0000313" key="2">
    <source>
        <dbReference type="Proteomes" id="UP000228614"/>
    </source>
</evidence>
<reference evidence="2" key="1">
    <citation type="submission" date="2017-09" db="EMBL/GenBank/DDBJ databases">
        <title>Depth-based differentiation of microbial function through sediment-hosted aquifers and enrichment of novel symbionts in the deep terrestrial subsurface.</title>
        <authorList>
            <person name="Probst A.J."/>
            <person name="Ladd B."/>
            <person name="Jarett J.K."/>
            <person name="Geller-Mcgrath D.E."/>
            <person name="Sieber C.M.K."/>
            <person name="Emerson J.B."/>
            <person name="Anantharaman K."/>
            <person name="Thomas B.C."/>
            <person name="Malmstrom R."/>
            <person name="Stieglmeier M."/>
            <person name="Klingl A."/>
            <person name="Woyke T."/>
            <person name="Ryan C.M."/>
            <person name="Banfield J.F."/>
        </authorList>
    </citation>
    <scope>NUCLEOTIDE SEQUENCE [LARGE SCALE GENOMIC DNA]</scope>
</reference>
<organism evidence="1 2">
    <name type="scientific">Candidatus Falkowbacteria bacterium CG10_big_fil_rev_8_21_14_0_10_37_6</name>
    <dbReference type="NCBI Taxonomy" id="1974563"/>
    <lineage>
        <taxon>Bacteria</taxon>
        <taxon>Candidatus Falkowiibacteriota</taxon>
    </lineage>
</organism>
<evidence type="ECO:0000313" key="1">
    <source>
        <dbReference type="EMBL" id="PIR94981.1"/>
    </source>
</evidence>
<gene>
    <name evidence="1" type="ORF">COT95_01235</name>
</gene>
<sequence length="126" mass="15118">FVGEKQNLLLGEKLSLFALSDKCKKFLNECQKDYYQLNYWQILKKQNKLELFKKETEKYDSSSKNNLIKLCFFSLIDDYPEACKYIIPSLDENDFNLDYYNQFPILSNLRKQKKAKEIIKSFKTKK</sequence>
<name>A0A2H0V7D8_9BACT</name>
<comment type="caution">
    <text evidence="1">The sequence shown here is derived from an EMBL/GenBank/DDBJ whole genome shotgun (WGS) entry which is preliminary data.</text>
</comment>
<protein>
    <submittedName>
        <fullName evidence="1">Uncharacterized protein</fullName>
    </submittedName>
</protein>
<dbReference type="Proteomes" id="UP000228614">
    <property type="component" value="Unassembled WGS sequence"/>
</dbReference>
<proteinExistence type="predicted"/>
<dbReference type="AlphaFoldDB" id="A0A2H0V7D8"/>
<accession>A0A2H0V7D8</accession>
<feature type="non-terminal residue" evidence="1">
    <location>
        <position position="1"/>
    </location>
</feature>
<dbReference type="EMBL" id="PFAN01000068">
    <property type="protein sequence ID" value="PIR94981.1"/>
    <property type="molecule type" value="Genomic_DNA"/>
</dbReference>